<dbReference type="Gene3D" id="3.30.565.10">
    <property type="entry name" value="Histidine kinase-like ATPase, C-terminal domain"/>
    <property type="match status" value="1"/>
</dbReference>
<keyword evidence="1" id="KW-1133">Transmembrane helix</keyword>
<evidence type="ECO:0000259" key="2">
    <source>
        <dbReference type="Pfam" id="PF02518"/>
    </source>
</evidence>
<keyword evidence="1" id="KW-0812">Transmembrane</keyword>
<dbReference type="Pfam" id="PF06580">
    <property type="entry name" value="His_kinase"/>
    <property type="match status" value="1"/>
</dbReference>
<dbReference type="Gene3D" id="6.10.340.10">
    <property type="match status" value="1"/>
</dbReference>
<accession>S0FJZ0</accession>
<evidence type="ECO:0000259" key="3">
    <source>
        <dbReference type="Pfam" id="PF06580"/>
    </source>
</evidence>
<dbReference type="PANTHER" id="PTHR34220">
    <property type="entry name" value="SENSOR HISTIDINE KINASE YPDA"/>
    <property type="match status" value="1"/>
</dbReference>
<dbReference type="SUPFAM" id="SSF55874">
    <property type="entry name" value="ATPase domain of HSP90 chaperone/DNA topoisomerase II/histidine kinase"/>
    <property type="match status" value="1"/>
</dbReference>
<proteinExistence type="predicted"/>
<keyword evidence="1" id="KW-0472">Membrane</keyword>
<feature type="domain" description="Histidine kinase/HSP90-like ATPase" evidence="2">
    <location>
        <begin position="473"/>
        <end position="579"/>
    </location>
</feature>
<dbReference type="GO" id="GO:0016020">
    <property type="term" value="C:membrane"/>
    <property type="evidence" value="ECO:0007669"/>
    <property type="project" value="InterPro"/>
</dbReference>
<dbReference type="InterPro" id="IPR036890">
    <property type="entry name" value="HATPase_C_sf"/>
</dbReference>
<comment type="caution">
    <text evidence="4">The sequence shown here is derived from an EMBL/GenBank/DDBJ whole genome shotgun (WGS) entry which is preliminary data.</text>
</comment>
<dbReference type="InterPro" id="IPR003594">
    <property type="entry name" value="HATPase_dom"/>
</dbReference>
<dbReference type="eggNOG" id="COG2972">
    <property type="taxonomic scope" value="Bacteria"/>
</dbReference>
<organism evidence="4 5">
    <name type="scientific">Ruminiclostridium cellobioparum subsp. termitidis CT1112</name>
    <dbReference type="NCBI Taxonomy" id="1195236"/>
    <lineage>
        <taxon>Bacteria</taxon>
        <taxon>Bacillati</taxon>
        <taxon>Bacillota</taxon>
        <taxon>Clostridia</taxon>
        <taxon>Eubacteriales</taxon>
        <taxon>Oscillospiraceae</taxon>
        <taxon>Ruminiclostridium</taxon>
    </lineage>
</organism>
<evidence type="ECO:0000313" key="4">
    <source>
        <dbReference type="EMBL" id="EMS72495.1"/>
    </source>
</evidence>
<evidence type="ECO:0000256" key="1">
    <source>
        <dbReference type="SAM" id="Phobius"/>
    </source>
</evidence>
<keyword evidence="5" id="KW-1185">Reference proteome</keyword>
<feature type="domain" description="Signal transduction histidine kinase internal region" evidence="3">
    <location>
        <begin position="376"/>
        <end position="454"/>
    </location>
</feature>
<feature type="transmembrane region" description="Helical" evidence="1">
    <location>
        <begin position="288"/>
        <end position="309"/>
    </location>
</feature>
<dbReference type="GO" id="GO:0000155">
    <property type="term" value="F:phosphorelay sensor kinase activity"/>
    <property type="evidence" value="ECO:0007669"/>
    <property type="project" value="InterPro"/>
</dbReference>
<dbReference type="Pfam" id="PF02518">
    <property type="entry name" value="HATPase_c"/>
    <property type="match status" value="1"/>
</dbReference>
<dbReference type="EMBL" id="AORV01000027">
    <property type="protein sequence ID" value="EMS72495.1"/>
    <property type="molecule type" value="Genomic_DNA"/>
</dbReference>
<name>S0FJZ0_RUMCE</name>
<keyword evidence="4" id="KW-0418">Kinase</keyword>
<dbReference type="PATRIC" id="fig|1195236.3.peg.1964"/>
<dbReference type="InterPro" id="IPR010559">
    <property type="entry name" value="Sig_transdc_His_kin_internal"/>
</dbReference>
<protein>
    <submittedName>
        <fullName evidence="4">Histidine kinase-, DNA gyrase B-, and HSP90-like ATPase/Histidine kinase</fullName>
    </submittedName>
</protein>
<dbReference type="PANTHER" id="PTHR34220:SF7">
    <property type="entry name" value="SENSOR HISTIDINE KINASE YPDA"/>
    <property type="match status" value="1"/>
</dbReference>
<dbReference type="InterPro" id="IPR050640">
    <property type="entry name" value="Bact_2-comp_sensor_kinase"/>
</dbReference>
<sequence>MALPAMKKIFHTVWHSYMNLTLWKKMVSGYVIVVLIPTLIFSVIYVKQETKNIGDRYCADEQRLLEQSYANLKEQTSQVSVVYQLFQNSQPLSGYLTGRYSSKGDEIYGYLNGIRPLFSYIHTSIRDIKEITVFSYREPLVPLSSDIIYLDTGNMASNTTLPTYKGSWKLEGDSKTPLFTFEKALFNSSFSKSIGALSITIEACNMLDIFSVNDDKTVLFGCENKWLIIRAHSVQLYTGQLVESTPIITDYLNNRHKDLFINTLDINELNGKIVSITPKSQVLKTGNLFGILLPLMLSLVFLTFIYYMIISSVIRRIIKFTGHLQKIDYNYLHVYSTEGYADEVGFLIKSYNNMILRISELVNSLNIVTLKKKEADFHALQAQIKPHFIYNSLETVRMMAEANGTPDVADILYNLGRFLRYNISSNKDVTQLKNEIENVRNYLEIYKASMGKRLEYSIEVDCSIDDLSCPGFILQPLVENCIHHGISGVNSTLVVKVRVREADGNILISVTDNGPGIPPERRLKINNVLMGIETDNGLNTLKSSIGIANVNERIKAFFGEHSGLFIENGELRGTVCTIIISNIRGD</sequence>
<reference evidence="4 5" key="1">
    <citation type="journal article" date="2013" name="Genome Announc.">
        <title>Draft Genome Sequence of the Cellulolytic, Mesophilic, Anaerobic Bacterium Clostridium termitidis Strain CT1112 (DSM 5398).</title>
        <authorList>
            <person name="Lal S."/>
            <person name="Ramachandran U."/>
            <person name="Zhang X."/>
            <person name="Munir R."/>
            <person name="Sparling R."/>
            <person name="Levin D.B."/>
        </authorList>
    </citation>
    <scope>NUCLEOTIDE SEQUENCE [LARGE SCALE GENOMIC DNA]</scope>
    <source>
        <strain evidence="4 5">CT1112</strain>
    </source>
</reference>
<dbReference type="STRING" id="1195236.CTER_1636"/>
<dbReference type="Proteomes" id="UP000014155">
    <property type="component" value="Unassembled WGS sequence"/>
</dbReference>
<evidence type="ECO:0000313" key="5">
    <source>
        <dbReference type="Proteomes" id="UP000014155"/>
    </source>
</evidence>
<gene>
    <name evidence="4" type="ORF">CTER_1636</name>
</gene>
<feature type="transmembrane region" description="Helical" evidence="1">
    <location>
        <begin position="27"/>
        <end position="46"/>
    </location>
</feature>
<keyword evidence="4" id="KW-0808">Transferase</keyword>
<dbReference type="AlphaFoldDB" id="S0FJZ0"/>